<dbReference type="KEGG" id="thel:IG193_01080"/>
<sequence>MRLGEFLLGVGLRIALGFTVVIVPSLPLAWILGSWICSRDPLLFVGFFLFHMAVMAALAFLHELGHYVALRKRDIELDKSLWNIKILVKDGPVPPSASILAIALPLAFAVAVYLATGSPFVMAFGLIVAAFGVNDLVRTSGGGRYA</sequence>
<dbReference type="RefSeq" id="WP_192819062.1">
    <property type="nucleotide sequence ID" value="NZ_CP062310.1"/>
</dbReference>
<keyword evidence="1" id="KW-0472">Membrane</keyword>
<feature type="transmembrane region" description="Helical" evidence="1">
    <location>
        <begin position="42"/>
        <end position="70"/>
    </location>
</feature>
<feature type="transmembrane region" description="Helical" evidence="1">
    <location>
        <begin position="12"/>
        <end position="36"/>
    </location>
</feature>
<dbReference type="AlphaFoldDB" id="A0A7L9FH08"/>
<proteinExistence type="predicted"/>
<evidence type="ECO:0000313" key="3">
    <source>
        <dbReference type="Proteomes" id="UP000594121"/>
    </source>
</evidence>
<name>A0A7L9FH08_9CREN</name>
<keyword evidence="1" id="KW-0812">Transmembrane</keyword>
<keyword evidence="3" id="KW-1185">Reference proteome</keyword>
<organism evidence="2 3">
    <name type="scientific">Infirmifilum lucidum</name>
    <dbReference type="NCBI Taxonomy" id="2776706"/>
    <lineage>
        <taxon>Archaea</taxon>
        <taxon>Thermoproteota</taxon>
        <taxon>Thermoprotei</taxon>
        <taxon>Thermofilales</taxon>
        <taxon>Thermofilaceae</taxon>
        <taxon>Infirmifilum</taxon>
    </lineage>
</organism>
<accession>A0A7L9FH08</accession>
<protein>
    <recommendedName>
        <fullName evidence="4">DUF3267 domain-containing protein</fullName>
    </recommendedName>
</protein>
<keyword evidence="1" id="KW-1133">Transmembrane helix</keyword>
<dbReference type="EMBL" id="CP062310">
    <property type="protein sequence ID" value="QOJ79090.1"/>
    <property type="molecule type" value="Genomic_DNA"/>
</dbReference>
<evidence type="ECO:0008006" key="4">
    <source>
        <dbReference type="Google" id="ProtNLM"/>
    </source>
</evidence>
<evidence type="ECO:0000256" key="1">
    <source>
        <dbReference type="SAM" id="Phobius"/>
    </source>
</evidence>
<evidence type="ECO:0000313" key="2">
    <source>
        <dbReference type="EMBL" id="QOJ79090.1"/>
    </source>
</evidence>
<dbReference type="InParanoid" id="A0A7L9FH08"/>
<gene>
    <name evidence="2" type="ORF">IG193_01080</name>
</gene>
<feature type="transmembrane region" description="Helical" evidence="1">
    <location>
        <begin position="91"/>
        <end position="114"/>
    </location>
</feature>
<dbReference type="Proteomes" id="UP000594121">
    <property type="component" value="Chromosome"/>
</dbReference>
<dbReference type="GeneID" id="59148446"/>
<reference evidence="2 3" key="1">
    <citation type="submission" date="2020-10" db="EMBL/GenBank/DDBJ databases">
        <title>Thermofilum lucidum 3507LT sp. nov. a novel member of Thermofilaceae family isolated from Chile hot spring, and proposal of description order Thermofilales.</title>
        <authorList>
            <person name="Zayulina K.S."/>
            <person name="Elcheninov A.G."/>
            <person name="Toshchakov S.V."/>
            <person name="Kublanov I.V."/>
        </authorList>
    </citation>
    <scope>NUCLEOTIDE SEQUENCE [LARGE SCALE GENOMIC DNA]</scope>
    <source>
        <strain evidence="2 3">3507LT</strain>
    </source>
</reference>